<evidence type="ECO:0000256" key="1">
    <source>
        <dbReference type="SAM" id="Phobius"/>
    </source>
</evidence>
<accession>A0A8G1QS08</accession>
<dbReference type="Proteomes" id="UP000249526">
    <property type="component" value="Unassembled WGS sequence"/>
</dbReference>
<dbReference type="AlphaFoldDB" id="A0A8G1QS08"/>
<organism evidence="2 3">
    <name type="scientific">Aspergillus piperis CBS 112811</name>
    <dbReference type="NCBI Taxonomy" id="1448313"/>
    <lineage>
        <taxon>Eukaryota</taxon>
        <taxon>Fungi</taxon>
        <taxon>Dikarya</taxon>
        <taxon>Ascomycota</taxon>
        <taxon>Pezizomycotina</taxon>
        <taxon>Eurotiomycetes</taxon>
        <taxon>Eurotiomycetidae</taxon>
        <taxon>Eurotiales</taxon>
        <taxon>Aspergillaceae</taxon>
        <taxon>Aspergillus</taxon>
        <taxon>Aspergillus subgen. Circumdati</taxon>
    </lineage>
</organism>
<dbReference type="EMBL" id="KZ825083">
    <property type="protein sequence ID" value="RAH52563.1"/>
    <property type="molecule type" value="Genomic_DNA"/>
</dbReference>
<keyword evidence="1" id="KW-0472">Membrane</keyword>
<keyword evidence="1" id="KW-1133">Transmembrane helix</keyword>
<evidence type="ECO:0000313" key="3">
    <source>
        <dbReference type="Proteomes" id="UP000249526"/>
    </source>
</evidence>
<name>A0A8G1QS08_9EURO</name>
<keyword evidence="3" id="KW-1185">Reference proteome</keyword>
<keyword evidence="1" id="KW-0812">Transmembrane</keyword>
<evidence type="ECO:0000313" key="2">
    <source>
        <dbReference type="EMBL" id="RAH52563.1"/>
    </source>
</evidence>
<sequence>MISPAETITYLFCGVVVSNIYLMIMHLTPIPRIIHCLPFGQAYVLALQAMVAACIVRMQCIILNQPFQLRSRKIKVLLFLYAVFPMPIFVVWVDTNVLPRACGWCRGWS</sequence>
<protein>
    <submittedName>
        <fullName evidence="2">Uncharacterized protein</fullName>
    </submittedName>
</protein>
<feature type="transmembrane region" description="Helical" evidence="1">
    <location>
        <begin position="7"/>
        <end position="30"/>
    </location>
</feature>
<dbReference type="GeneID" id="37160771"/>
<proteinExistence type="predicted"/>
<feature type="transmembrane region" description="Helical" evidence="1">
    <location>
        <begin position="42"/>
        <end position="64"/>
    </location>
</feature>
<dbReference type="RefSeq" id="XP_025510485.1">
    <property type="nucleotide sequence ID" value="XM_025657369.1"/>
</dbReference>
<gene>
    <name evidence="2" type="ORF">BO85DRAFT_407638</name>
</gene>
<feature type="transmembrane region" description="Helical" evidence="1">
    <location>
        <begin position="76"/>
        <end position="93"/>
    </location>
</feature>
<reference evidence="2 3" key="1">
    <citation type="submission" date="2018-02" db="EMBL/GenBank/DDBJ databases">
        <title>The genomes of Aspergillus section Nigri reveals drivers in fungal speciation.</title>
        <authorList>
            <consortium name="DOE Joint Genome Institute"/>
            <person name="Vesth T.C."/>
            <person name="Nybo J."/>
            <person name="Theobald S."/>
            <person name="Brandl J."/>
            <person name="Frisvad J.C."/>
            <person name="Nielsen K.F."/>
            <person name="Lyhne E.K."/>
            <person name="Kogle M.E."/>
            <person name="Kuo A."/>
            <person name="Riley R."/>
            <person name="Clum A."/>
            <person name="Nolan M."/>
            <person name="Lipzen A."/>
            <person name="Salamov A."/>
            <person name="Henrissat B."/>
            <person name="Wiebenga A."/>
            <person name="De vries R.P."/>
            <person name="Grigoriev I.V."/>
            <person name="Mortensen U.H."/>
            <person name="Andersen M.R."/>
            <person name="Baker S.E."/>
        </authorList>
    </citation>
    <scope>NUCLEOTIDE SEQUENCE [LARGE SCALE GENOMIC DNA]</scope>
    <source>
        <strain evidence="2 3">CBS 112811</strain>
    </source>
</reference>